<evidence type="ECO:0000313" key="3">
    <source>
        <dbReference type="Proteomes" id="UP000294546"/>
    </source>
</evidence>
<comment type="caution">
    <text evidence="2">The sequence shown here is derived from an EMBL/GenBank/DDBJ whole genome shotgun (WGS) entry which is preliminary data.</text>
</comment>
<dbReference type="InterPro" id="IPR013024">
    <property type="entry name" value="GGCT-like"/>
</dbReference>
<accession>A0A4R1H419</accession>
<proteinExistence type="predicted"/>
<evidence type="ECO:0000259" key="1">
    <source>
        <dbReference type="Pfam" id="PF06094"/>
    </source>
</evidence>
<feature type="domain" description="Gamma-glutamylcyclotransferase AIG2-like" evidence="1">
    <location>
        <begin position="50"/>
        <end position="138"/>
    </location>
</feature>
<dbReference type="AlphaFoldDB" id="A0A4R1H419"/>
<dbReference type="InterPro" id="IPR036568">
    <property type="entry name" value="GGCT-like_sf"/>
</dbReference>
<dbReference type="Gene3D" id="3.10.490.10">
    <property type="entry name" value="Gamma-glutamyl cyclotransferase-like"/>
    <property type="match status" value="1"/>
</dbReference>
<sequence>MLSKPIRKLLLALGIVTLLVPVYLWFTLLSPWGYTAPPGLTPVTPGDHPVFVYGTLRQPWVRWLVIGRSPETRSTTLPGYRKEGLDLDKDPGSEVSGELFHVSAKELKRLDRYERLGIRYKRVEIQLDDGSSAWVYLRIHQ</sequence>
<keyword evidence="2" id="KW-0808">Transferase</keyword>
<dbReference type="CDD" id="cd06661">
    <property type="entry name" value="GGCT_like"/>
    <property type="match status" value="1"/>
</dbReference>
<name>A0A4R1H419_9GAMM</name>
<dbReference type="InterPro" id="IPR009288">
    <property type="entry name" value="AIG2-like_dom"/>
</dbReference>
<dbReference type="RefSeq" id="WP_132286168.1">
    <property type="nucleotide sequence ID" value="NZ_SMFU01000003.1"/>
</dbReference>
<keyword evidence="3" id="KW-1185">Reference proteome</keyword>
<dbReference type="EMBL" id="SMFU01000003">
    <property type="protein sequence ID" value="TCK16397.1"/>
    <property type="molecule type" value="Genomic_DNA"/>
</dbReference>
<organism evidence="2 3">
    <name type="scientific">Marinobacterium mangrovicola</name>
    <dbReference type="NCBI Taxonomy" id="1476959"/>
    <lineage>
        <taxon>Bacteria</taxon>
        <taxon>Pseudomonadati</taxon>
        <taxon>Pseudomonadota</taxon>
        <taxon>Gammaproteobacteria</taxon>
        <taxon>Oceanospirillales</taxon>
        <taxon>Oceanospirillaceae</taxon>
        <taxon>Marinobacterium</taxon>
    </lineage>
</organism>
<protein>
    <submittedName>
        <fullName evidence="2">Gamma-glutamylcyclotransferase (GGCT)/AIG2-like uncharacterized protein YtfP</fullName>
    </submittedName>
</protein>
<dbReference type="SUPFAM" id="SSF110857">
    <property type="entry name" value="Gamma-glutamyl cyclotransferase-like"/>
    <property type="match status" value="1"/>
</dbReference>
<dbReference type="OrthoDB" id="7852375at2"/>
<evidence type="ECO:0000313" key="2">
    <source>
        <dbReference type="EMBL" id="TCK16397.1"/>
    </source>
</evidence>
<dbReference type="Proteomes" id="UP000294546">
    <property type="component" value="Unassembled WGS sequence"/>
</dbReference>
<dbReference type="Pfam" id="PF06094">
    <property type="entry name" value="GGACT"/>
    <property type="match status" value="1"/>
</dbReference>
<dbReference type="GO" id="GO:0016740">
    <property type="term" value="F:transferase activity"/>
    <property type="evidence" value="ECO:0007669"/>
    <property type="project" value="UniProtKB-KW"/>
</dbReference>
<gene>
    <name evidence="2" type="ORF">CLV83_0171</name>
</gene>
<reference evidence="2 3" key="1">
    <citation type="submission" date="2019-03" db="EMBL/GenBank/DDBJ databases">
        <title>Genomic Encyclopedia of Archaeal and Bacterial Type Strains, Phase II (KMG-II): from individual species to whole genera.</title>
        <authorList>
            <person name="Goeker M."/>
        </authorList>
    </citation>
    <scope>NUCLEOTIDE SEQUENCE [LARGE SCALE GENOMIC DNA]</scope>
    <source>
        <strain evidence="2 3">DSM 27697</strain>
    </source>
</reference>